<keyword evidence="1" id="KW-1133">Transmembrane helix</keyword>
<feature type="transmembrane region" description="Helical" evidence="1">
    <location>
        <begin position="91"/>
        <end position="110"/>
    </location>
</feature>
<sequence>MMTFAQILILQIIAHLLADFTFQSHDMAKEKLDSGFASKMLKWHILIVFILSWILSFQWEFVVVSAAIALLHWLIDGFKKILASKNKIAKYSFFIDQTLHMLVIIGSVFLFDHFFDIHTNLQLSWSTHELLIVLGFLLCTKPANIFIGEVMKVYNIKFTDSESIQNAGKLIGNCERIISLVLILNGQFEAVGFILAGKSILRYKETETPKTEYVLIGTLLSFGIAIIIGVGIPFLEKLIN</sequence>
<dbReference type="KEGG" id="anf:AQPE_4229"/>
<evidence type="ECO:0000313" key="3">
    <source>
        <dbReference type="Proteomes" id="UP001193389"/>
    </source>
</evidence>
<feature type="transmembrane region" description="Helical" evidence="1">
    <location>
        <begin position="130"/>
        <end position="147"/>
    </location>
</feature>
<keyword evidence="3" id="KW-1185">Reference proteome</keyword>
<dbReference type="Proteomes" id="UP001193389">
    <property type="component" value="Chromosome"/>
</dbReference>
<evidence type="ECO:0008006" key="4">
    <source>
        <dbReference type="Google" id="ProtNLM"/>
    </source>
</evidence>
<feature type="transmembrane region" description="Helical" evidence="1">
    <location>
        <begin position="213"/>
        <end position="235"/>
    </location>
</feature>
<organism evidence="2 3">
    <name type="scientific">Aquipluma nitroreducens</name>
    <dbReference type="NCBI Taxonomy" id="2010828"/>
    <lineage>
        <taxon>Bacteria</taxon>
        <taxon>Pseudomonadati</taxon>
        <taxon>Bacteroidota</taxon>
        <taxon>Bacteroidia</taxon>
        <taxon>Marinilabiliales</taxon>
        <taxon>Prolixibacteraceae</taxon>
        <taxon>Aquipluma</taxon>
    </lineage>
</organism>
<feature type="transmembrane region" description="Helical" evidence="1">
    <location>
        <begin position="42"/>
        <end position="71"/>
    </location>
</feature>
<dbReference type="RefSeq" id="WP_318348234.1">
    <property type="nucleotide sequence ID" value="NZ_AP018694.1"/>
</dbReference>
<gene>
    <name evidence="2" type="ORF">AQPE_4229</name>
</gene>
<proteinExistence type="predicted"/>
<keyword evidence="1" id="KW-0812">Transmembrane</keyword>
<name>A0A5K7SEN3_9BACT</name>
<dbReference type="Pfam" id="PF11750">
    <property type="entry name" value="DUF3307"/>
    <property type="match status" value="1"/>
</dbReference>
<dbReference type="InterPro" id="IPR021737">
    <property type="entry name" value="Phage_phiKZ_Orf197"/>
</dbReference>
<accession>A0A5K7SEN3</accession>
<dbReference type="EMBL" id="AP018694">
    <property type="protein sequence ID" value="BBE20038.1"/>
    <property type="molecule type" value="Genomic_DNA"/>
</dbReference>
<dbReference type="AlphaFoldDB" id="A0A5K7SEN3"/>
<evidence type="ECO:0000256" key="1">
    <source>
        <dbReference type="SAM" id="Phobius"/>
    </source>
</evidence>
<protein>
    <recommendedName>
        <fullName evidence="4">DUF3307 domain-containing protein</fullName>
    </recommendedName>
</protein>
<reference evidence="2" key="1">
    <citation type="journal article" date="2020" name="Int. J. Syst. Evol. Microbiol.">
        <title>Aquipluma nitroreducens gen. nov. sp. nov., a novel facultatively anaerobic bacterium isolated from a freshwater lake.</title>
        <authorList>
            <person name="Watanabe M."/>
            <person name="Kojima H."/>
            <person name="Fukui M."/>
        </authorList>
    </citation>
    <scope>NUCLEOTIDE SEQUENCE</scope>
    <source>
        <strain evidence="2">MeG22</strain>
    </source>
</reference>
<evidence type="ECO:0000313" key="2">
    <source>
        <dbReference type="EMBL" id="BBE20038.1"/>
    </source>
</evidence>
<keyword evidence="1" id="KW-0472">Membrane</keyword>